<proteinExistence type="predicted"/>
<dbReference type="Proteomes" id="UP000315344">
    <property type="component" value="Unassembled WGS sequence"/>
</dbReference>
<accession>A0A533IBU8</accession>
<name>A0A533IBU8_PARDE</name>
<gene>
    <name evidence="2" type="ORF">DI616_08545</name>
</gene>
<dbReference type="EMBL" id="VAFL01000005">
    <property type="protein sequence ID" value="TKW67108.1"/>
    <property type="molecule type" value="Genomic_DNA"/>
</dbReference>
<comment type="caution">
    <text evidence="2">The sequence shown here is derived from an EMBL/GenBank/DDBJ whole genome shotgun (WGS) entry which is preliminary data.</text>
</comment>
<feature type="transmembrane region" description="Helical" evidence="1">
    <location>
        <begin position="199"/>
        <end position="220"/>
    </location>
</feature>
<feature type="transmembrane region" description="Helical" evidence="1">
    <location>
        <begin position="338"/>
        <end position="361"/>
    </location>
</feature>
<keyword evidence="1" id="KW-1133">Transmembrane helix</keyword>
<organism evidence="2 3">
    <name type="scientific">Paracoccus denitrificans</name>
    <dbReference type="NCBI Taxonomy" id="266"/>
    <lineage>
        <taxon>Bacteria</taxon>
        <taxon>Pseudomonadati</taxon>
        <taxon>Pseudomonadota</taxon>
        <taxon>Alphaproteobacteria</taxon>
        <taxon>Rhodobacterales</taxon>
        <taxon>Paracoccaceae</taxon>
        <taxon>Paracoccus</taxon>
    </lineage>
</organism>
<keyword evidence="1" id="KW-0812">Transmembrane</keyword>
<protein>
    <submittedName>
        <fullName evidence="2">Uncharacterized protein</fullName>
    </submittedName>
</protein>
<feature type="transmembrane region" description="Helical" evidence="1">
    <location>
        <begin position="58"/>
        <end position="82"/>
    </location>
</feature>
<keyword evidence="1" id="KW-0472">Membrane</keyword>
<feature type="transmembrane region" description="Helical" evidence="1">
    <location>
        <begin position="161"/>
        <end position="184"/>
    </location>
</feature>
<sequence length="443" mass="47963">MAWAVGVLDLHIVGQHLKLSGLLFLRYGAVLSALWAGGVLLNQILLRIAVEIGIHSRLLGLVAIAPVVLLQLMIFVAFFVILQGGASPLPGLTRRPVPAGPAATPAQDRPGPAFAMALLAVLVPFYGYYAGWGLLGDTLRSYSQIFYQTQMRRVDFTQPELPLVALEIGQTFWVVLAVLVIWVIRRLAKLRSANRPGGWSAMVVVACEATWALLGLYVLAGWKSGLADWLASLPRPAELLDRIIPAAAAAVSDAAIRPVDWAPQLPPWEMAKSLFWYALLPLIWFNLGAIVYGDDMNSLRDESRRVTTVALDRWQALPKPVTDFIGHFWSGFVKRWHAVLNGVFLAASAGVALTVSVLVLWRLVDWAGNWGWIGIARLIGPQDMLVWQVISVPLNALFNAPGAPAGGLLVSPLQFCILAAGLELAGRAQRDATPVKPAGAEPA</sequence>
<evidence type="ECO:0000313" key="2">
    <source>
        <dbReference type="EMBL" id="TKW67108.1"/>
    </source>
</evidence>
<feature type="transmembrane region" description="Helical" evidence="1">
    <location>
        <begin position="24"/>
        <end position="46"/>
    </location>
</feature>
<dbReference type="AlphaFoldDB" id="A0A533IBU8"/>
<reference evidence="2 3" key="1">
    <citation type="journal article" date="2017" name="Nat. Commun.">
        <title>In situ click chemistry generation of cyclooxygenase-2 inhibitors.</title>
        <authorList>
            <person name="Bhardwaj A."/>
            <person name="Kaur J."/>
            <person name="Wuest M."/>
            <person name="Wuest F."/>
        </authorList>
    </citation>
    <scope>NUCLEOTIDE SEQUENCE [LARGE SCALE GENOMIC DNA]</scope>
    <source>
        <strain evidence="2">S2_012_000_R3_94</strain>
    </source>
</reference>
<evidence type="ECO:0000256" key="1">
    <source>
        <dbReference type="SAM" id="Phobius"/>
    </source>
</evidence>
<feature type="transmembrane region" description="Helical" evidence="1">
    <location>
        <begin position="113"/>
        <end position="135"/>
    </location>
</feature>
<evidence type="ECO:0000313" key="3">
    <source>
        <dbReference type="Proteomes" id="UP000315344"/>
    </source>
</evidence>
<feature type="transmembrane region" description="Helical" evidence="1">
    <location>
        <begin position="274"/>
        <end position="293"/>
    </location>
</feature>